<feature type="transmembrane region" description="Helical" evidence="8">
    <location>
        <begin position="229"/>
        <end position="250"/>
    </location>
</feature>
<feature type="transmembrane region" description="Helical" evidence="8">
    <location>
        <begin position="256"/>
        <end position="276"/>
    </location>
</feature>
<keyword evidence="10" id="KW-1185">Reference proteome</keyword>
<evidence type="ECO:0000256" key="2">
    <source>
        <dbReference type="ARBA" id="ARBA00010145"/>
    </source>
</evidence>
<protein>
    <submittedName>
        <fullName evidence="9">Malonate transporter, putative</fullName>
    </submittedName>
</protein>
<dbReference type="Pfam" id="PF03547">
    <property type="entry name" value="Mem_trans"/>
    <property type="match status" value="1"/>
</dbReference>
<dbReference type="STRING" id="314256.OG2516_07223"/>
<name>Q2CCB5_OCEGH</name>
<dbReference type="PANTHER" id="PTHR36838:SF3">
    <property type="entry name" value="TRANSPORTER AUXIN EFFLUX CARRIER EC FAMILY"/>
    <property type="match status" value="1"/>
</dbReference>
<evidence type="ECO:0000256" key="3">
    <source>
        <dbReference type="ARBA" id="ARBA00022448"/>
    </source>
</evidence>
<dbReference type="GO" id="GO:0055085">
    <property type="term" value="P:transmembrane transport"/>
    <property type="evidence" value="ECO:0007669"/>
    <property type="project" value="InterPro"/>
</dbReference>
<dbReference type="GO" id="GO:0005886">
    <property type="term" value="C:plasma membrane"/>
    <property type="evidence" value="ECO:0007669"/>
    <property type="project" value="UniProtKB-SubCell"/>
</dbReference>
<comment type="subcellular location">
    <subcellularLocation>
        <location evidence="1">Cell membrane</location>
        <topology evidence="1">Multi-pass membrane protein</topology>
    </subcellularLocation>
</comment>
<comment type="caution">
    <text evidence="9">The sequence shown here is derived from an EMBL/GenBank/DDBJ whole genome shotgun (WGS) entry which is preliminary data.</text>
</comment>
<evidence type="ECO:0000256" key="1">
    <source>
        <dbReference type="ARBA" id="ARBA00004651"/>
    </source>
</evidence>
<feature type="transmembrane region" description="Helical" evidence="8">
    <location>
        <begin position="95"/>
        <end position="115"/>
    </location>
</feature>
<accession>Q2CCB5</accession>
<dbReference type="Gene3D" id="1.20.1530.20">
    <property type="match status" value="2"/>
</dbReference>
<evidence type="ECO:0000256" key="8">
    <source>
        <dbReference type="SAM" id="Phobius"/>
    </source>
</evidence>
<sequence>MGALVNVILPVFIVIGFGYLARWRSLLDDGQVDGLMRFTQNFAIPCLLFNAISSLDLAASYDWRLLVSFYAGAIAGFVAGLVGGRVLFGRAWEDSVAFGFSGLFSNLVLLGLPIMERAYGPDALMNNFVIISMHAPFCYGIGVTAMEIIRSRGEPARTLPLKVLKAMFSNALILGIALGFAVNVTNFPMPTVLSEALDLMVRAALPVALFGLGGVLVRYKPQGDMRAILFVSSLSLVLHPVITYGLGTAFALERDALRSAVICAAMAPGVNTYVFANMYGVAKRVSASVVLMATGLSILTIWGWLAVLP</sequence>
<evidence type="ECO:0000256" key="4">
    <source>
        <dbReference type="ARBA" id="ARBA00022475"/>
    </source>
</evidence>
<feature type="transmembrane region" description="Helical" evidence="8">
    <location>
        <begin position="288"/>
        <end position="307"/>
    </location>
</feature>
<dbReference type="Proteomes" id="UP000003635">
    <property type="component" value="Unassembled WGS sequence"/>
</dbReference>
<keyword evidence="6 8" id="KW-1133">Transmembrane helix</keyword>
<dbReference type="AlphaFoldDB" id="Q2CCB5"/>
<keyword evidence="4" id="KW-1003">Cell membrane</keyword>
<feature type="transmembrane region" description="Helical" evidence="8">
    <location>
        <begin position="6"/>
        <end position="21"/>
    </location>
</feature>
<feature type="transmembrane region" description="Helical" evidence="8">
    <location>
        <begin position="199"/>
        <end position="217"/>
    </location>
</feature>
<evidence type="ECO:0000256" key="7">
    <source>
        <dbReference type="ARBA" id="ARBA00023136"/>
    </source>
</evidence>
<proteinExistence type="inferred from homology"/>
<dbReference type="HOGENOM" id="CLU_056175_2_1_5"/>
<organism evidence="9 10">
    <name type="scientific">Oceanicola granulosus (strain ATCC BAA-861 / DSM 15982 / KCTC 12143 / HTCC2516)</name>
    <dbReference type="NCBI Taxonomy" id="314256"/>
    <lineage>
        <taxon>Bacteria</taxon>
        <taxon>Pseudomonadati</taxon>
        <taxon>Pseudomonadota</taxon>
        <taxon>Alphaproteobacteria</taxon>
        <taxon>Rhodobacterales</taxon>
        <taxon>Roseobacteraceae</taxon>
        <taxon>Oceanicola</taxon>
    </lineage>
</organism>
<reference evidence="9 10" key="1">
    <citation type="journal article" date="2010" name="J. Bacteriol.">
        <title>Genome sequences of Oceanicola granulosus HTCC2516(T) and Oceanicola batsensis HTCC2597(TDelta).</title>
        <authorList>
            <person name="Thrash J.C."/>
            <person name="Cho J.C."/>
            <person name="Vergin K.L."/>
            <person name="Giovannoni S.J."/>
        </authorList>
    </citation>
    <scope>NUCLEOTIDE SEQUENCE [LARGE SCALE GENOMIC DNA]</scope>
    <source>
        <strain evidence="10">ATCC BAA-861 / DSM 15982 / KCTC 12143 / HTCC2516</strain>
    </source>
</reference>
<dbReference type="InterPro" id="IPR038770">
    <property type="entry name" value="Na+/solute_symporter_sf"/>
</dbReference>
<gene>
    <name evidence="9" type="ORF">OG2516_07223</name>
</gene>
<evidence type="ECO:0000256" key="5">
    <source>
        <dbReference type="ARBA" id="ARBA00022692"/>
    </source>
</evidence>
<evidence type="ECO:0000256" key="6">
    <source>
        <dbReference type="ARBA" id="ARBA00022989"/>
    </source>
</evidence>
<dbReference type="eggNOG" id="COG0679">
    <property type="taxonomic scope" value="Bacteria"/>
</dbReference>
<keyword evidence="7 8" id="KW-0472">Membrane</keyword>
<dbReference type="InterPro" id="IPR004776">
    <property type="entry name" value="Mem_transp_PIN-like"/>
</dbReference>
<evidence type="ECO:0000313" key="10">
    <source>
        <dbReference type="Proteomes" id="UP000003635"/>
    </source>
</evidence>
<feature type="transmembrane region" description="Helical" evidence="8">
    <location>
        <begin position="167"/>
        <end position="187"/>
    </location>
</feature>
<dbReference type="PANTHER" id="PTHR36838">
    <property type="entry name" value="AUXIN EFFLUX CARRIER FAMILY PROTEIN"/>
    <property type="match status" value="1"/>
</dbReference>
<comment type="similarity">
    <text evidence="2">Belongs to the auxin efflux carrier (TC 2.A.69) family.</text>
</comment>
<feature type="transmembrane region" description="Helical" evidence="8">
    <location>
        <begin position="67"/>
        <end position="88"/>
    </location>
</feature>
<evidence type="ECO:0000313" key="9">
    <source>
        <dbReference type="EMBL" id="EAR50318.1"/>
    </source>
</evidence>
<keyword evidence="5 8" id="KW-0812">Transmembrane</keyword>
<keyword evidence="3" id="KW-0813">Transport</keyword>
<dbReference type="RefSeq" id="WP_007254970.1">
    <property type="nucleotide sequence ID" value="NZ_CH724107.1"/>
</dbReference>
<dbReference type="EMBL" id="AAOT01000031">
    <property type="protein sequence ID" value="EAR50318.1"/>
    <property type="molecule type" value="Genomic_DNA"/>
</dbReference>
<feature type="transmembrane region" description="Helical" evidence="8">
    <location>
        <begin position="127"/>
        <end position="146"/>
    </location>
</feature>
<dbReference type="OrthoDB" id="9810457at2"/>